<reference evidence="6" key="3">
    <citation type="submission" date="2023-05" db="EMBL/GenBank/DDBJ databases">
        <authorList>
            <person name="Smith C.H."/>
        </authorList>
    </citation>
    <scope>NUCLEOTIDE SEQUENCE</scope>
    <source>
        <strain evidence="6">CHS0354</strain>
        <tissue evidence="6">Mantle</tissue>
    </source>
</reference>
<dbReference type="GO" id="GO:0031436">
    <property type="term" value="C:BRCA1-BARD1 complex"/>
    <property type="evidence" value="ECO:0007669"/>
    <property type="project" value="TreeGrafter"/>
</dbReference>
<keyword evidence="7" id="KW-1185">Reference proteome</keyword>
<dbReference type="GO" id="GO:0016787">
    <property type="term" value="F:hydrolase activity"/>
    <property type="evidence" value="ECO:0007669"/>
    <property type="project" value="UniProtKB-KW"/>
</dbReference>
<dbReference type="PROSITE" id="PS50297">
    <property type="entry name" value="ANK_REP_REGION"/>
    <property type="match status" value="3"/>
</dbReference>
<dbReference type="PANTHER" id="PTHR24171:SF11">
    <property type="entry name" value="26S PROTEASOME NON-ATPASE REGULATORY SUBUNIT 10"/>
    <property type="match status" value="1"/>
</dbReference>
<dbReference type="Gene3D" id="3.20.20.80">
    <property type="entry name" value="Glycosidases"/>
    <property type="match status" value="2"/>
</dbReference>
<dbReference type="InterPro" id="IPR017853">
    <property type="entry name" value="GH"/>
</dbReference>
<dbReference type="Gene3D" id="3.30.379.10">
    <property type="entry name" value="Chitobiase/beta-hexosaminidase domain 2-like"/>
    <property type="match status" value="1"/>
</dbReference>
<keyword evidence="2" id="KW-0378">Hydrolase</keyword>
<dbReference type="AlphaFoldDB" id="A0AAE0STL7"/>
<dbReference type="InterPro" id="IPR029018">
    <property type="entry name" value="Hex-like_dom2"/>
</dbReference>
<organism evidence="6 7">
    <name type="scientific">Potamilus streckersoni</name>
    <dbReference type="NCBI Taxonomy" id="2493646"/>
    <lineage>
        <taxon>Eukaryota</taxon>
        <taxon>Metazoa</taxon>
        <taxon>Spiralia</taxon>
        <taxon>Lophotrochozoa</taxon>
        <taxon>Mollusca</taxon>
        <taxon>Bivalvia</taxon>
        <taxon>Autobranchia</taxon>
        <taxon>Heteroconchia</taxon>
        <taxon>Palaeoheterodonta</taxon>
        <taxon>Unionida</taxon>
        <taxon>Unionoidea</taxon>
        <taxon>Unionidae</taxon>
        <taxon>Ambleminae</taxon>
        <taxon>Lampsilini</taxon>
        <taxon>Potamilus</taxon>
    </lineage>
</organism>
<name>A0AAE0STL7_9BIVA</name>
<comment type="caution">
    <text evidence="6">The sequence shown here is derived from an EMBL/GenBank/DDBJ whole genome shotgun (WGS) entry which is preliminary data.</text>
</comment>
<reference evidence="6" key="2">
    <citation type="journal article" date="2021" name="Genome Biol. Evol.">
        <title>Developing a high-quality reference genome for a parasitic bivalve with doubly uniparental inheritance (Bivalvia: Unionida).</title>
        <authorList>
            <person name="Smith C.H."/>
        </authorList>
    </citation>
    <scope>NUCLEOTIDE SEQUENCE</scope>
    <source>
        <strain evidence="6">CHS0354</strain>
        <tissue evidence="6">Mantle</tissue>
    </source>
</reference>
<dbReference type="EMBL" id="JAEAOA010002037">
    <property type="protein sequence ID" value="KAK3597353.1"/>
    <property type="molecule type" value="Genomic_DNA"/>
</dbReference>
<keyword evidence="1" id="KW-0677">Repeat</keyword>
<feature type="region of interest" description="Disordered" evidence="5">
    <location>
        <begin position="224"/>
        <end position="246"/>
    </location>
</feature>
<dbReference type="PROSITE" id="PS50088">
    <property type="entry name" value="ANK_REPEAT"/>
    <property type="match status" value="3"/>
</dbReference>
<reference evidence="6" key="1">
    <citation type="journal article" date="2021" name="Genome Biol. Evol.">
        <title>A High-Quality Reference Genome for a Parasitic Bivalve with Doubly Uniparental Inheritance (Bivalvia: Unionida).</title>
        <authorList>
            <person name="Smith C.H."/>
        </authorList>
    </citation>
    <scope>NUCLEOTIDE SEQUENCE</scope>
    <source>
        <strain evidence="6">CHS0354</strain>
    </source>
</reference>
<proteinExistence type="predicted"/>
<evidence type="ECO:0000313" key="7">
    <source>
        <dbReference type="Proteomes" id="UP001195483"/>
    </source>
</evidence>
<evidence type="ECO:0000313" key="6">
    <source>
        <dbReference type="EMBL" id="KAK3597353.1"/>
    </source>
</evidence>
<dbReference type="Pfam" id="PF12796">
    <property type="entry name" value="Ank_2"/>
    <property type="match status" value="1"/>
</dbReference>
<evidence type="ECO:0000256" key="2">
    <source>
        <dbReference type="ARBA" id="ARBA00022801"/>
    </source>
</evidence>
<feature type="repeat" description="ANK" evidence="4">
    <location>
        <begin position="132"/>
        <end position="164"/>
    </location>
</feature>
<dbReference type="GO" id="GO:0070531">
    <property type="term" value="C:BRCA1-A complex"/>
    <property type="evidence" value="ECO:0007669"/>
    <property type="project" value="TreeGrafter"/>
</dbReference>
<dbReference type="SMART" id="SM00248">
    <property type="entry name" value="ANK"/>
    <property type="match status" value="3"/>
</dbReference>
<dbReference type="GO" id="GO:0085020">
    <property type="term" value="P:protein K6-linked ubiquitination"/>
    <property type="evidence" value="ECO:0007669"/>
    <property type="project" value="TreeGrafter"/>
</dbReference>
<dbReference type="Gene3D" id="1.25.40.20">
    <property type="entry name" value="Ankyrin repeat-containing domain"/>
    <property type="match status" value="2"/>
</dbReference>
<dbReference type="InterPro" id="IPR002110">
    <property type="entry name" value="Ankyrin_rpt"/>
</dbReference>
<evidence type="ECO:0008006" key="8">
    <source>
        <dbReference type="Google" id="ProtNLM"/>
    </source>
</evidence>
<sequence length="922" mass="102394">MHEELKAAVEGGRTDIVRSVLSTLQENKDPGNENEAILSQLLKETSSDGETILHMATRLGQRDIVRTLLAAGADPSVLNSDGLTAFELAEPAQIIQVYKEMLLQAIAQSKIQYVQLMLNAGMSVNFVDTAETSNTPLHWAASYANAATIDCLCAHGSDVNVANTAGYMPLHDAVRAGNAEGVSILVKYGADVMRPINQGKDAGCTALDLAGDNKEILAILNNKQNTDTSQQHHSKKADGVTEKSPLSGTKIQISNGVAVNHSREIDSSMVNGPTVPQLSSPVFKSYEEVMKPPRPVITEEKLSFLWPQPQSILQKEGKWFHPQTRLSVYIAVGTAINVQDVLQPWEVKSPLFKAIGIELDMDILTNQTDLDQTHIMCHVNRRLCPGPGAYKITIMHKQLKIVCNDCDSLHYAISTLMQLFRSYLHEGKIFIPQLLIDDWPELPYRGVLLDISVGRIPDMDTIKELISILSGLKINQIHIYKRFKALEHPEWQVCYTKQQLRAIDSYCKSHAIQMIPVLDVTPTVQFEDIESLYSTFEEYLSCFNYNEFVSIGPRLSSFMLDMSDDNGINMNDMFQLLPLQRNQTLLLCGYPLHDLDRNFLYQLPPSLVFNEYGVQANHDFSKFCRPLSKHGVNFFVCPGTAVWNSIGGCPEAAVTNIYTAVKCATTDGGLGVVVSNWSGKSHLNHQPFSWPGFLVGAGMGWNSDCHWEYLLGNLGELMNKHVFQDKQSVVGHVVVELGRAETYLLRCARLQSGDDCSNLPADHGSMLYQFLINPDSSNLENLTPEILQKSIRHMKKCQTELKDSDMKCVQHKEILAELNFTCDLMMLSAKIGRLLAISGRNPGGQAGLNVVNLGITNLPATVKTDVANKLLELLNVYQLLWGQRYLKHQDLQSSVGFLHGLLKQLIPGEDPKSLSETHANQT</sequence>
<evidence type="ECO:0000256" key="1">
    <source>
        <dbReference type="ARBA" id="ARBA00022737"/>
    </source>
</evidence>
<feature type="repeat" description="ANK" evidence="4">
    <location>
        <begin position="48"/>
        <end position="80"/>
    </location>
</feature>
<evidence type="ECO:0000256" key="5">
    <source>
        <dbReference type="SAM" id="MobiDB-lite"/>
    </source>
</evidence>
<protein>
    <recommendedName>
        <fullName evidence="8">Beta-N-acetylhexosaminidase</fullName>
    </recommendedName>
</protein>
<dbReference type="SUPFAM" id="SSF55545">
    <property type="entry name" value="beta-N-acetylhexosaminidase-like domain"/>
    <property type="match status" value="1"/>
</dbReference>
<dbReference type="InterPro" id="IPR036770">
    <property type="entry name" value="Ankyrin_rpt-contain_sf"/>
</dbReference>
<dbReference type="PANTHER" id="PTHR24171">
    <property type="entry name" value="ANKYRIN REPEAT DOMAIN-CONTAINING PROTEIN 39-RELATED"/>
    <property type="match status" value="1"/>
</dbReference>
<dbReference type="GO" id="GO:0004842">
    <property type="term" value="F:ubiquitin-protein transferase activity"/>
    <property type="evidence" value="ECO:0007669"/>
    <property type="project" value="TreeGrafter"/>
</dbReference>
<evidence type="ECO:0000256" key="3">
    <source>
        <dbReference type="ARBA" id="ARBA00023043"/>
    </source>
</evidence>
<evidence type="ECO:0000256" key="4">
    <source>
        <dbReference type="PROSITE-ProRule" id="PRU00023"/>
    </source>
</evidence>
<dbReference type="SUPFAM" id="SSF51445">
    <property type="entry name" value="(Trans)glycosidases"/>
    <property type="match status" value="1"/>
</dbReference>
<accession>A0AAE0STL7</accession>
<feature type="repeat" description="ANK" evidence="4">
    <location>
        <begin position="165"/>
        <end position="192"/>
    </location>
</feature>
<dbReference type="SUPFAM" id="SSF48403">
    <property type="entry name" value="Ankyrin repeat"/>
    <property type="match status" value="1"/>
</dbReference>
<dbReference type="Proteomes" id="UP001195483">
    <property type="component" value="Unassembled WGS sequence"/>
</dbReference>
<keyword evidence="3 4" id="KW-0040">ANK repeat</keyword>
<gene>
    <name evidence="6" type="ORF">CHS0354_034596</name>
</gene>
<dbReference type="Pfam" id="PF00023">
    <property type="entry name" value="Ank"/>
    <property type="match status" value="1"/>
</dbReference>